<comment type="caution">
    <text evidence="1">The sequence shown here is derived from an EMBL/GenBank/DDBJ whole genome shotgun (WGS) entry which is preliminary data.</text>
</comment>
<dbReference type="InterPro" id="IPR036412">
    <property type="entry name" value="HAD-like_sf"/>
</dbReference>
<dbReference type="Gene3D" id="3.40.50.1000">
    <property type="entry name" value="HAD superfamily/HAD-like"/>
    <property type="match status" value="1"/>
</dbReference>
<reference evidence="1" key="1">
    <citation type="journal article" date="2020" name="mSystems">
        <title>Genome- and Community-Level Interaction Insights into Carbon Utilization and Element Cycling Functions of Hydrothermarchaeota in Hydrothermal Sediment.</title>
        <authorList>
            <person name="Zhou Z."/>
            <person name="Liu Y."/>
            <person name="Xu W."/>
            <person name="Pan J."/>
            <person name="Luo Z.H."/>
            <person name="Li M."/>
        </authorList>
    </citation>
    <scope>NUCLEOTIDE SEQUENCE [LARGE SCALE GENOMIC DNA]</scope>
    <source>
        <strain evidence="1">SpSt-123</strain>
    </source>
</reference>
<dbReference type="EMBL" id="DSDY01000090">
    <property type="protein sequence ID" value="HDS10511.1"/>
    <property type="molecule type" value="Genomic_DNA"/>
</dbReference>
<dbReference type="GO" id="GO:0016787">
    <property type="term" value="F:hydrolase activity"/>
    <property type="evidence" value="ECO:0007669"/>
    <property type="project" value="UniProtKB-KW"/>
</dbReference>
<proteinExistence type="predicted"/>
<evidence type="ECO:0000313" key="1">
    <source>
        <dbReference type="EMBL" id="HDS10511.1"/>
    </source>
</evidence>
<dbReference type="InterPro" id="IPR023214">
    <property type="entry name" value="HAD_sf"/>
</dbReference>
<dbReference type="Gene3D" id="1.10.150.730">
    <property type="match status" value="1"/>
</dbReference>
<name>A0A7C1IFC7_9CREN</name>
<sequence length="217" mass="24863">MKRIAILDHDLTLVNTLTYFFRAYNQARAKFNYERLSFREFLRGYLEENLANPPGTDRFEFWFYFSGIFKTFKGEPVNPMPGADDLVQFLSENNYYIVVVTGRRVDKTIIADELGSAGLVDYVREIHTLHNISLSKPFEKKTVISRLVNSEKNIDCISIGDYSEDMSSSYINGCKPIGVAPFGKNPKLLYDAGAIFVGKNLKEIREYIEKNLISSPR</sequence>
<dbReference type="SUPFAM" id="SSF56784">
    <property type="entry name" value="HAD-like"/>
    <property type="match status" value="1"/>
</dbReference>
<dbReference type="InterPro" id="IPR041492">
    <property type="entry name" value="HAD_2"/>
</dbReference>
<gene>
    <name evidence="1" type="ORF">ENO04_02650</name>
</gene>
<dbReference type="AlphaFoldDB" id="A0A7C1IFC7"/>
<dbReference type="Pfam" id="PF13419">
    <property type="entry name" value="HAD_2"/>
    <property type="match status" value="1"/>
</dbReference>
<protein>
    <submittedName>
        <fullName evidence="1">HAD family hydrolase</fullName>
    </submittedName>
</protein>
<accession>A0A7C1IFC7</accession>
<organism evidence="1">
    <name type="scientific">Fervidicoccus fontis</name>
    <dbReference type="NCBI Taxonomy" id="683846"/>
    <lineage>
        <taxon>Archaea</taxon>
        <taxon>Thermoproteota</taxon>
        <taxon>Thermoprotei</taxon>
        <taxon>Fervidicoccales</taxon>
        <taxon>Fervidicoccaceae</taxon>
        <taxon>Fervidicoccus</taxon>
    </lineage>
</organism>
<keyword evidence="1" id="KW-0378">Hydrolase</keyword>